<feature type="transmembrane region" description="Helical" evidence="5">
    <location>
        <begin position="218"/>
        <end position="241"/>
    </location>
</feature>
<evidence type="ECO:0000256" key="2">
    <source>
        <dbReference type="ARBA" id="ARBA00022692"/>
    </source>
</evidence>
<evidence type="ECO:0000313" key="8">
    <source>
        <dbReference type="Proteomes" id="UP001596189"/>
    </source>
</evidence>
<dbReference type="PROSITE" id="PS50850">
    <property type="entry name" value="MFS"/>
    <property type="match status" value="1"/>
</dbReference>
<feature type="domain" description="Major facilitator superfamily (MFS) profile" evidence="6">
    <location>
        <begin position="225"/>
        <end position="407"/>
    </location>
</feature>
<keyword evidence="2 5" id="KW-0812">Transmembrane</keyword>
<feature type="transmembrane region" description="Helical" evidence="5">
    <location>
        <begin position="314"/>
        <end position="336"/>
    </location>
</feature>
<evidence type="ECO:0000259" key="6">
    <source>
        <dbReference type="PROSITE" id="PS50850"/>
    </source>
</evidence>
<feature type="transmembrane region" description="Helical" evidence="5">
    <location>
        <begin position="78"/>
        <end position="97"/>
    </location>
</feature>
<comment type="subcellular location">
    <subcellularLocation>
        <location evidence="1">Cell membrane</location>
        <topology evidence="1">Multi-pass membrane protein</topology>
    </subcellularLocation>
</comment>
<feature type="transmembrane region" description="Helical" evidence="5">
    <location>
        <begin position="291"/>
        <end position="308"/>
    </location>
</feature>
<evidence type="ECO:0000256" key="5">
    <source>
        <dbReference type="SAM" id="Phobius"/>
    </source>
</evidence>
<dbReference type="PANTHER" id="PTHR23542">
    <property type="match status" value="1"/>
</dbReference>
<dbReference type="InterPro" id="IPR036259">
    <property type="entry name" value="MFS_trans_sf"/>
</dbReference>
<organism evidence="7 8">
    <name type="scientific">Angustibacter luteus</name>
    <dbReference type="NCBI Taxonomy" id="658456"/>
    <lineage>
        <taxon>Bacteria</taxon>
        <taxon>Bacillati</taxon>
        <taxon>Actinomycetota</taxon>
        <taxon>Actinomycetes</taxon>
        <taxon>Kineosporiales</taxon>
        <taxon>Kineosporiaceae</taxon>
    </lineage>
</organism>
<dbReference type="Proteomes" id="UP001596189">
    <property type="component" value="Unassembled WGS sequence"/>
</dbReference>
<feature type="transmembrane region" description="Helical" evidence="5">
    <location>
        <begin position="348"/>
        <end position="371"/>
    </location>
</feature>
<sequence>MNRSSTRALVGLAGPTFLPLGFLAKLPLAMGQLGMLLVVADRTDSYATGGLAAAAIGLGSAIGAPAAGASADRFGQRIVLLVVGPLYAAGMLGVLALTRSGASTGALVAAGALAGLFAPQVGPLARVRWVALIRRAGEPEAERQRVTQAFALEGATDEASFVAGPALVGLLASLAGPQSVPVVIAVLSLTAVTAFALHPTARVVRPSHTPHLTAARRGGLPGGATTVLLLVGGALLGLVFGGTQVGVTSLTASLGHAGAGGLVYGLLGLGSALAGLASARIPQRFALPDRLVAFALALALLSLPLLLVNQLWTVSLAVMAFGCAVAPYLIVLYALAERATPIERAATVMTMLSSAVIVGYAAGTAVAGVLADDHGHRAAFAVPVAAGCAAFVLAVLSRPRLSRPTSW</sequence>
<keyword evidence="8" id="KW-1185">Reference proteome</keyword>
<feature type="transmembrane region" description="Helical" evidence="5">
    <location>
        <begin position="179"/>
        <end position="197"/>
    </location>
</feature>
<dbReference type="Gene3D" id="1.20.1250.20">
    <property type="entry name" value="MFS general substrate transporter like domains"/>
    <property type="match status" value="1"/>
</dbReference>
<proteinExistence type="predicted"/>
<name>A0ABW1JD44_9ACTN</name>
<dbReference type="InterPro" id="IPR011701">
    <property type="entry name" value="MFS"/>
</dbReference>
<keyword evidence="4 5" id="KW-0472">Membrane</keyword>
<evidence type="ECO:0000256" key="4">
    <source>
        <dbReference type="ARBA" id="ARBA00023136"/>
    </source>
</evidence>
<comment type="caution">
    <text evidence="7">The sequence shown here is derived from an EMBL/GenBank/DDBJ whole genome shotgun (WGS) entry which is preliminary data.</text>
</comment>
<gene>
    <name evidence="7" type="ORF">ACFQDO_05735</name>
</gene>
<accession>A0ABW1JD44</accession>
<dbReference type="EMBL" id="JBHSRD010000003">
    <property type="protein sequence ID" value="MFC6006628.1"/>
    <property type="molecule type" value="Genomic_DNA"/>
</dbReference>
<reference evidence="8" key="1">
    <citation type="journal article" date="2019" name="Int. J. Syst. Evol. Microbiol.">
        <title>The Global Catalogue of Microorganisms (GCM) 10K type strain sequencing project: providing services to taxonomists for standard genome sequencing and annotation.</title>
        <authorList>
            <consortium name="The Broad Institute Genomics Platform"/>
            <consortium name="The Broad Institute Genome Sequencing Center for Infectious Disease"/>
            <person name="Wu L."/>
            <person name="Ma J."/>
        </authorList>
    </citation>
    <scope>NUCLEOTIDE SEQUENCE [LARGE SCALE GENOMIC DNA]</scope>
    <source>
        <strain evidence="8">KACC 14249</strain>
    </source>
</reference>
<evidence type="ECO:0000256" key="1">
    <source>
        <dbReference type="ARBA" id="ARBA00004651"/>
    </source>
</evidence>
<feature type="transmembrane region" description="Helical" evidence="5">
    <location>
        <begin position="377"/>
        <end position="396"/>
    </location>
</feature>
<evidence type="ECO:0000256" key="3">
    <source>
        <dbReference type="ARBA" id="ARBA00022989"/>
    </source>
</evidence>
<dbReference type="Pfam" id="PF07690">
    <property type="entry name" value="MFS_1"/>
    <property type="match status" value="1"/>
</dbReference>
<feature type="transmembrane region" description="Helical" evidence="5">
    <location>
        <begin position="261"/>
        <end position="279"/>
    </location>
</feature>
<dbReference type="PANTHER" id="PTHR23542:SF1">
    <property type="entry name" value="MAJOR FACILITATOR SUPERFAMILY (MFS) PROFILE DOMAIN-CONTAINING PROTEIN"/>
    <property type="match status" value="1"/>
</dbReference>
<feature type="transmembrane region" description="Helical" evidence="5">
    <location>
        <begin position="47"/>
        <end position="66"/>
    </location>
</feature>
<dbReference type="SUPFAM" id="SSF103473">
    <property type="entry name" value="MFS general substrate transporter"/>
    <property type="match status" value="1"/>
</dbReference>
<evidence type="ECO:0000313" key="7">
    <source>
        <dbReference type="EMBL" id="MFC6006628.1"/>
    </source>
</evidence>
<dbReference type="RefSeq" id="WP_345718106.1">
    <property type="nucleotide sequence ID" value="NZ_BAABFP010000008.1"/>
</dbReference>
<dbReference type="InterPro" id="IPR020846">
    <property type="entry name" value="MFS_dom"/>
</dbReference>
<protein>
    <submittedName>
        <fullName evidence="7">MFS transporter</fullName>
    </submittedName>
</protein>
<keyword evidence="3 5" id="KW-1133">Transmembrane helix</keyword>